<proteinExistence type="predicted"/>
<keyword evidence="2" id="KW-1185">Reference proteome</keyword>
<name>C5T3E3_ACIDE</name>
<dbReference type="PATRIC" id="fig|573060.9.peg.3727"/>
<sequence>MAPCLRAPLGQGLGQKLLLPGGAAGQCAKALVVGVVEAQRIAVAQQKALAAEDQRRGVVQALHAAVLQEGLAHQKVAVAVHEVHRRTRGGGMQRVGALRLEAAGLGQRIVAHPHLEQVAQDEDGVGRRVP</sequence>
<dbReference type="Proteomes" id="UP000003856">
    <property type="component" value="Unassembled WGS sequence"/>
</dbReference>
<reference evidence="1 2" key="1">
    <citation type="submission" date="2009-05" db="EMBL/GenBank/DDBJ databases">
        <title>The draft genome of Acidovorax delafieldii 2AN.</title>
        <authorList>
            <consortium name="US DOE Joint Genome Institute (JGI-PGF)"/>
            <person name="Lucas S."/>
            <person name="Copeland A."/>
            <person name="Lapidus A."/>
            <person name="Glavina del Rio T."/>
            <person name="Tice H."/>
            <person name="Bruce D."/>
            <person name="Goodwin L."/>
            <person name="Pitluck S."/>
            <person name="Larimer F."/>
            <person name="Land M.L."/>
            <person name="Hauser L."/>
            <person name="Shelobolina E.S."/>
            <person name="Picardal F."/>
            <person name="Roden E."/>
            <person name="Emerson D."/>
        </authorList>
    </citation>
    <scope>NUCLEOTIDE SEQUENCE [LARGE SCALE GENOMIC DNA]</scope>
    <source>
        <strain evidence="1 2">2AN</strain>
    </source>
</reference>
<dbReference type="AlphaFoldDB" id="C5T3E3"/>
<organism evidence="1 2">
    <name type="scientific">Acidovorax delafieldii 2AN</name>
    <dbReference type="NCBI Taxonomy" id="573060"/>
    <lineage>
        <taxon>Bacteria</taxon>
        <taxon>Pseudomonadati</taxon>
        <taxon>Pseudomonadota</taxon>
        <taxon>Betaproteobacteria</taxon>
        <taxon>Burkholderiales</taxon>
        <taxon>Comamonadaceae</taxon>
        <taxon>Acidovorax</taxon>
    </lineage>
</organism>
<protein>
    <submittedName>
        <fullName evidence="1">Uncharacterized protein</fullName>
    </submittedName>
</protein>
<dbReference type="EMBL" id="ACQT01000030">
    <property type="protein sequence ID" value="EER60994.1"/>
    <property type="molecule type" value="Genomic_DNA"/>
</dbReference>
<evidence type="ECO:0000313" key="1">
    <source>
        <dbReference type="EMBL" id="EER60994.1"/>
    </source>
</evidence>
<evidence type="ECO:0000313" key="2">
    <source>
        <dbReference type="Proteomes" id="UP000003856"/>
    </source>
</evidence>
<gene>
    <name evidence="1" type="ORF">AcdelDRAFT_1423</name>
</gene>
<accession>C5T3E3</accession>
<comment type="caution">
    <text evidence="1">The sequence shown here is derived from an EMBL/GenBank/DDBJ whole genome shotgun (WGS) entry which is preliminary data.</text>
</comment>